<feature type="compositionally biased region" description="Basic residues" evidence="1">
    <location>
        <begin position="1"/>
        <end position="10"/>
    </location>
</feature>
<feature type="compositionally biased region" description="Polar residues" evidence="1">
    <location>
        <begin position="44"/>
        <end position="53"/>
    </location>
</feature>
<dbReference type="PANTHER" id="PTHR33287:SF3">
    <property type="entry name" value="OS03G0453550 PROTEIN"/>
    <property type="match status" value="1"/>
</dbReference>
<protein>
    <submittedName>
        <fullName evidence="3">Uncharacterized protein</fullName>
    </submittedName>
</protein>
<dbReference type="Proteomes" id="UP001179952">
    <property type="component" value="Unassembled WGS sequence"/>
</dbReference>
<feature type="compositionally biased region" description="Polar residues" evidence="1">
    <location>
        <begin position="21"/>
        <end position="36"/>
    </location>
</feature>
<evidence type="ECO:0000313" key="3">
    <source>
        <dbReference type="EMBL" id="KAK1268313.1"/>
    </source>
</evidence>
<feature type="region of interest" description="Disordered" evidence="1">
    <location>
        <begin position="1"/>
        <end position="82"/>
    </location>
</feature>
<evidence type="ECO:0000313" key="4">
    <source>
        <dbReference type="Proteomes" id="UP001179952"/>
    </source>
</evidence>
<evidence type="ECO:0000256" key="2">
    <source>
        <dbReference type="SAM" id="Phobius"/>
    </source>
</evidence>
<sequence length="287" mass="32491">MAIPRLRRTPRLLPNPKYDRCNSNMTVSPPKSSTAFNKEAPIISVQTKNPKLSQSDLPNQTLQQQQQKSPNLSKSPPPMAESHETHIIEIPSVEPKLDHHPLKEISESPGHLLLLKLWQREEDLRSLRIGHTETHLDSLKREVFRLCSAFLAFHAVHLTLLFAFSTHPGRPTCPKWWVPSSASLSASAVVVWSVQARVRAFWRASRGLQRERCDARALTRCVQELRMKGRSFDLSKEPALGSKRLKCSSGEGRWRRPIGWCRRYLVTVVLVGFTGIVVPACKFIVCG</sequence>
<feature type="transmembrane region" description="Helical" evidence="2">
    <location>
        <begin position="143"/>
        <end position="164"/>
    </location>
</feature>
<proteinExistence type="predicted"/>
<feature type="transmembrane region" description="Helical" evidence="2">
    <location>
        <begin position="176"/>
        <end position="194"/>
    </location>
</feature>
<accession>A0AAV9AW57</accession>
<reference evidence="3" key="2">
    <citation type="submission" date="2023-06" db="EMBL/GenBank/DDBJ databases">
        <authorList>
            <person name="Ma L."/>
            <person name="Liu K.-W."/>
            <person name="Li Z."/>
            <person name="Hsiao Y.-Y."/>
            <person name="Qi Y."/>
            <person name="Fu T."/>
            <person name="Tang G."/>
            <person name="Zhang D."/>
            <person name="Sun W.-H."/>
            <person name="Liu D.-K."/>
            <person name="Li Y."/>
            <person name="Chen G.-Z."/>
            <person name="Liu X.-D."/>
            <person name="Liao X.-Y."/>
            <person name="Jiang Y.-T."/>
            <person name="Yu X."/>
            <person name="Hao Y."/>
            <person name="Huang J."/>
            <person name="Zhao X.-W."/>
            <person name="Ke S."/>
            <person name="Chen Y.-Y."/>
            <person name="Wu W.-L."/>
            <person name="Hsu J.-L."/>
            <person name="Lin Y.-F."/>
            <person name="Huang M.-D."/>
            <person name="Li C.-Y."/>
            <person name="Huang L."/>
            <person name="Wang Z.-W."/>
            <person name="Zhao X."/>
            <person name="Zhong W.-Y."/>
            <person name="Peng D.-H."/>
            <person name="Ahmad S."/>
            <person name="Lan S."/>
            <person name="Zhang J.-S."/>
            <person name="Tsai W.-C."/>
            <person name="Van De Peer Y."/>
            <person name="Liu Z.-J."/>
        </authorList>
    </citation>
    <scope>NUCLEOTIDE SEQUENCE</scope>
    <source>
        <strain evidence="3">SCP</strain>
        <tissue evidence="3">Leaves</tissue>
    </source>
</reference>
<dbReference type="PANTHER" id="PTHR33287">
    <property type="entry name" value="OS03G0453550 PROTEIN"/>
    <property type="match status" value="1"/>
</dbReference>
<keyword evidence="4" id="KW-1185">Reference proteome</keyword>
<dbReference type="AlphaFoldDB" id="A0AAV9AW57"/>
<gene>
    <name evidence="3" type="ORF">QJS04_geneDACA013801</name>
</gene>
<dbReference type="EMBL" id="JAUJYN010000006">
    <property type="protein sequence ID" value="KAK1268313.1"/>
    <property type="molecule type" value="Genomic_DNA"/>
</dbReference>
<feature type="transmembrane region" description="Helical" evidence="2">
    <location>
        <begin position="264"/>
        <end position="285"/>
    </location>
</feature>
<name>A0AAV9AW57_ACOGR</name>
<reference evidence="3" key="1">
    <citation type="journal article" date="2023" name="Nat. Commun.">
        <title>Diploid and tetraploid genomes of Acorus and the evolution of monocots.</title>
        <authorList>
            <person name="Ma L."/>
            <person name="Liu K.W."/>
            <person name="Li Z."/>
            <person name="Hsiao Y.Y."/>
            <person name="Qi Y."/>
            <person name="Fu T."/>
            <person name="Tang G.D."/>
            <person name="Zhang D."/>
            <person name="Sun W.H."/>
            <person name="Liu D.K."/>
            <person name="Li Y."/>
            <person name="Chen G.Z."/>
            <person name="Liu X.D."/>
            <person name="Liao X.Y."/>
            <person name="Jiang Y.T."/>
            <person name="Yu X."/>
            <person name="Hao Y."/>
            <person name="Huang J."/>
            <person name="Zhao X.W."/>
            <person name="Ke S."/>
            <person name="Chen Y.Y."/>
            <person name="Wu W.L."/>
            <person name="Hsu J.L."/>
            <person name="Lin Y.F."/>
            <person name="Huang M.D."/>
            <person name="Li C.Y."/>
            <person name="Huang L."/>
            <person name="Wang Z.W."/>
            <person name="Zhao X."/>
            <person name="Zhong W.Y."/>
            <person name="Peng D.H."/>
            <person name="Ahmad S."/>
            <person name="Lan S."/>
            <person name="Zhang J.S."/>
            <person name="Tsai W.C."/>
            <person name="Van de Peer Y."/>
            <person name="Liu Z.J."/>
        </authorList>
    </citation>
    <scope>NUCLEOTIDE SEQUENCE</scope>
    <source>
        <strain evidence="3">SCP</strain>
    </source>
</reference>
<keyword evidence="2" id="KW-1133">Transmembrane helix</keyword>
<keyword evidence="2" id="KW-0812">Transmembrane</keyword>
<comment type="caution">
    <text evidence="3">The sequence shown here is derived from an EMBL/GenBank/DDBJ whole genome shotgun (WGS) entry which is preliminary data.</text>
</comment>
<organism evidence="3 4">
    <name type="scientific">Acorus gramineus</name>
    <name type="common">Dwarf sweet flag</name>
    <dbReference type="NCBI Taxonomy" id="55184"/>
    <lineage>
        <taxon>Eukaryota</taxon>
        <taxon>Viridiplantae</taxon>
        <taxon>Streptophyta</taxon>
        <taxon>Embryophyta</taxon>
        <taxon>Tracheophyta</taxon>
        <taxon>Spermatophyta</taxon>
        <taxon>Magnoliopsida</taxon>
        <taxon>Liliopsida</taxon>
        <taxon>Acoraceae</taxon>
        <taxon>Acorus</taxon>
    </lineage>
</organism>
<keyword evidence="2" id="KW-0472">Membrane</keyword>
<evidence type="ECO:0000256" key="1">
    <source>
        <dbReference type="SAM" id="MobiDB-lite"/>
    </source>
</evidence>
<feature type="compositionally biased region" description="Low complexity" evidence="1">
    <location>
        <begin position="54"/>
        <end position="74"/>
    </location>
</feature>